<evidence type="ECO:0000313" key="2">
    <source>
        <dbReference type="Proteomes" id="UP000249645"/>
    </source>
</evidence>
<protein>
    <submittedName>
        <fullName evidence="1">Uncharacterized protein</fullName>
    </submittedName>
</protein>
<dbReference type="Gene3D" id="3.30.450.20">
    <property type="entry name" value="PAS domain"/>
    <property type="match status" value="1"/>
</dbReference>
<dbReference type="EMBL" id="QFOI01000168">
    <property type="protein sequence ID" value="PZP48203.1"/>
    <property type="molecule type" value="Genomic_DNA"/>
</dbReference>
<dbReference type="Proteomes" id="UP000249645">
    <property type="component" value="Unassembled WGS sequence"/>
</dbReference>
<evidence type="ECO:0000313" key="1">
    <source>
        <dbReference type="EMBL" id="PZP48203.1"/>
    </source>
</evidence>
<accession>A0A2W5F0B8</accession>
<name>A0A2W5F0B8_9SPHI</name>
<reference evidence="1 2" key="1">
    <citation type="submission" date="2017-11" db="EMBL/GenBank/DDBJ databases">
        <title>Infants hospitalized years apart are colonized by the same room-sourced microbial strains.</title>
        <authorList>
            <person name="Brooks B."/>
            <person name="Olm M.R."/>
            <person name="Firek B.A."/>
            <person name="Baker R."/>
            <person name="Thomas B.C."/>
            <person name="Morowitz M.J."/>
            <person name="Banfield J.F."/>
        </authorList>
    </citation>
    <scope>NUCLEOTIDE SEQUENCE [LARGE SCALE GENOMIC DNA]</scope>
    <source>
        <strain evidence="1">S2_009_000_R2_76</strain>
    </source>
</reference>
<sequence length="234" mass="27794">MKRKTAHKGKFPVELSQEERVNSIDEFKQSILPAFEENILDTALFYQDLICKINLFVPGKYMWYVVQRLTIFQMGGMVCHFTGKDLSYWKDKNPEEYFAYIYPEDIPYVMTFAKVVYEFLSKIDENDKNYYHPNLYFRLKNPDGNGYKHIMFQYIYWKYDTEHGIESILHVITDISHIEQVNPKPMLTILDEKNNVLHFSKTTNDEVDNALNSILIRHLTKREKDIIKLLAKGL</sequence>
<proteinExistence type="predicted"/>
<comment type="caution">
    <text evidence="1">The sequence shown here is derived from an EMBL/GenBank/DDBJ whole genome shotgun (WGS) entry which is preliminary data.</text>
</comment>
<gene>
    <name evidence="1" type="ORF">DI598_10230</name>
</gene>
<feature type="non-terminal residue" evidence="1">
    <location>
        <position position="234"/>
    </location>
</feature>
<organism evidence="1 2">
    <name type="scientific">Pseudopedobacter saltans</name>
    <dbReference type="NCBI Taxonomy" id="151895"/>
    <lineage>
        <taxon>Bacteria</taxon>
        <taxon>Pseudomonadati</taxon>
        <taxon>Bacteroidota</taxon>
        <taxon>Sphingobacteriia</taxon>
        <taxon>Sphingobacteriales</taxon>
        <taxon>Sphingobacteriaceae</taxon>
        <taxon>Pseudopedobacter</taxon>
    </lineage>
</organism>
<dbReference type="AlphaFoldDB" id="A0A2W5F0B8"/>